<keyword evidence="3" id="KW-1185">Reference proteome</keyword>
<gene>
    <name evidence="2" type="primary">Vigan.01G289900</name>
    <name evidence="2" type="ORF">VIGAN_01289900</name>
</gene>
<keyword evidence="1" id="KW-0472">Membrane</keyword>
<sequence>MEVNEVSCQSVKPFYLITSGRKLYYKSQQEKDNLMWLFFLRLFYFMQLLDMKCVWVQKQMNFEKIKFISIFYFL</sequence>
<feature type="transmembrane region" description="Helical" evidence="1">
    <location>
        <begin position="34"/>
        <end position="56"/>
    </location>
</feature>
<reference evidence="2 3" key="1">
    <citation type="journal article" date="2015" name="Sci. Rep.">
        <title>The power of single molecule real-time sequencing technology in the de novo assembly of a eukaryotic genome.</title>
        <authorList>
            <person name="Sakai H."/>
            <person name="Naito K."/>
            <person name="Ogiso-Tanaka E."/>
            <person name="Takahashi Y."/>
            <person name="Iseki K."/>
            <person name="Muto C."/>
            <person name="Satou K."/>
            <person name="Teruya K."/>
            <person name="Shiroma A."/>
            <person name="Shimoji M."/>
            <person name="Hirano T."/>
            <person name="Itoh T."/>
            <person name="Kaga A."/>
            <person name="Tomooka N."/>
        </authorList>
    </citation>
    <scope>NUCLEOTIDE SEQUENCE [LARGE SCALE GENOMIC DNA]</scope>
    <source>
        <strain evidence="3">cv. Shumari</strain>
    </source>
</reference>
<dbReference type="Proteomes" id="UP000291084">
    <property type="component" value="Chromosome 1"/>
</dbReference>
<proteinExistence type="predicted"/>
<protein>
    <submittedName>
        <fullName evidence="2">Uncharacterized protein</fullName>
    </submittedName>
</protein>
<accession>A0A0S3R3G4</accession>
<evidence type="ECO:0000313" key="3">
    <source>
        <dbReference type="Proteomes" id="UP000291084"/>
    </source>
</evidence>
<keyword evidence="1" id="KW-1133">Transmembrane helix</keyword>
<keyword evidence="1" id="KW-0812">Transmembrane</keyword>
<dbReference type="AlphaFoldDB" id="A0A0S3R3G4"/>
<feature type="non-terminal residue" evidence="2">
    <location>
        <position position="74"/>
    </location>
</feature>
<evidence type="ECO:0000256" key="1">
    <source>
        <dbReference type="SAM" id="Phobius"/>
    </source>
</evidence>
<organism evidence="2 3">
    <name type="scientific">Vigna angularis var. angularis</name>
    <dbReference type="NCBI Taxonomy" id="157739"/>
    <lineage>
        <taxon>Eukaryota</taxon>
        <taxon>Viridiplantae</taxon>
        <taxon>Streptophyta</taxon>
        <taxon>Embryophyta</taxon>
        <taxon>Tracheophyta</taxon>
        <taxon>Spermatophyta</taxon>
        <taxon>Magnoliopsida</taxon>
        <taxon>eudicotyledons</taxon>
        <taxon>Gunneridae</taxon>
        <taxon>Pentapetalae</taxon>
        <taxon>rosids</taxon>
        <taxon>fabids</taxon>
        <taxon>Fabales</taxon>
        <taxon>Fabaceae</taxon>
        <taxon>Papilionoideae</taxon>
        <taxon>50 kb inversion clade</taxon>
        <taxon>NPAAA clade</taxon>
        <taxon>indigoferoid/millettioid clade</taxon>
        <taxon>Phaseoleae</taxon>
        <taxon>Vigna</taxon>
    </lineage>
</organism>
<name>A0A0S3R3G4_PHAAN</name>
<dbReference type="EMBL" id="AP015034">
    <property type="protein sequence ID" value="BAT75094.1"/>
    <property type="molecule type" value="Genomic_DNA"/>
</dbReference>
<evidence type="ECO:0000313" key="2">
    <source>
        <dbReference type="EMBL" id="BAT75094.1"/>
    </source>
</evidence>